<dbReference type="Proteomes" id="UP001597231">
    <property type="component" value="Unassembled WGS sequence"/>
</dbReference>
<sequence>MKKIFGAVMAGSLALLLSACNSSEAQDKLTAEKLMAKSNEATETSLKSVHAHINFDDYAVTVYNGDIENPEKAGVVYDLQVDAYLDPEKVKHTATVAPRGIKKYEENLYNISGKNIVKKADDAEWQQVGTIEEQYGSFVNAVYPTLDLSKFEPFKDDFILEPIEYGYALKLTLDRNGFKEFKKVFPDAGPVNDGFRIVDKMELVITFNKSTSYVTSFKMSSDVRHFADGNSYRSRQKMNATYSYFNDIKDFAIPKEVQEIASK</sequence>
<organism evidence="2 3">
    <name type="scientific">Sporosarcina contaminans</name>
    <dbReference type="NCBI Taxonomy" id="633403"/>
    <lineage>
        <taxon>Bacteria</taxon>
        <taxon>Bacillati</taxon>
        <taxon>Bacillota</taxon>
        <taxon>Bacilli</taxon>
        <taxon>Bacillales</taxon>
        <taxon>Caryophanaceae</taxon>
        <taxon>Sporosarcina</taxon>
    </lineage>
</organism>
<dbReference type="EMBL" id="JBHTLT010000013">
    <property type="protein sequence ID" value="MFD1203941.1"/>
    <property type="molecule type" value="Genomic_DNA"/>
</dbReference>
<dbReference type="InterPro" id="IPR046720">
    <property type="entry name" value="DUF6612"/>
</dbReference>
<proteinExistence type="predicted"/>
<gene>
    <name evidence="2" type="ORF">ACFQ38_02190</name>
</gene>
<protein>
    <submittedName>
        <fullName evidence="2">DUF6612 family protein</fullName>
    </submittedName>
</protein>
<evidence type="ECO:0000256" key="1">
    <source>
        <dbReference type="SAM" id="SignalP"/>
    </source>
</evidence>
<dbReference type="Pfam" id="PF20316">
    <property type="entry name" value="DUF6612"/>
    <property type="match status" value="1"/>
</dbReference>
<comment type="caution">
    <text evidence="2">The sequence shown here is derived from an EMBL/GenBank/DDBJ whole genome shotgun (WGS) entry which is preliminary data.</text>
</comment>
<keyword evidence="3" id="KW-1185">Reference proteome</keyword>
<dbReference type="RefSeq" id="WP_381479670.1">
    <property type="nucleotide sequence ID" value="NZ_JBHTLT010000013.1"/>
</dbReference>
<evidence type="ECO:0000313" key="3">
    <source>
        <dbReference type="Proteomes" id="UP001597231"/>
    </source>
</evidence>
<accession>A0ABW3TT54</accession>
<reference evidence="3" key="1">
    <citation type="journal article" date="2019" name="Int. J. Syst. Evol. Microbiol.">
        <title>The Global Catalogue of Microorganisms (GCM) 10K type strain sequencing project: providing services to taxonomists for standard genome sequencing and annotation.</title>
        <authorList>
            <consortium name="The Broad Institute Genomics Platform"/>
            <consortium name="The Broad Institute Genome Sequencing Center for Infectious Disease"/>
            <person name="Wu L."/>
            <person name="Ma J."/>
        </authorList>
    </citation>
    <scope>NUCLEOTIDE SEQUENCE [LARGE SCALE GENOMIC DNA]</scope>
    <source>
        <strain evidence="3">CCUG 53915</strain>
    </source>
</reference>
<name>A0ABW3TT54_9BACL</name>
<feature type="signal peptide" evidence="1">
    <location>
        <begin position="1"/>
        <end position="25"/>
    </location>
</feature>
<dbReference type="PROSITE" id="PS51257">
    <property type="entry name" value="PROKAR_LIPOPROTEIN"/>
    <property type="match status" value="1"/>
</dbReference>
<keyword evidence="1" id="KW-0732">Signal</keyword>
<feature type="chain" id="PRO_5046872882" evidence="1">
    <location>
        <begin position="26"/>
        <end position="263"/>
    </location>
</feature>
<evidence type="ECO:0000313" key="2">
    <source>
        <dbReference type="EMBL" id="MFD1203941.1"/>
    </source>
</evidence>